<dbReference type="EMBL" id="CP018135">
    <property type="protein sequence ID" value="APF40458.1"/>
    <property type="molecule type" value="Genomic_DNA"/>
</dbReference>
<organism evidence="1 2">
    <name type="scientific">Neomicrococcus aestuarii</name>
    <dbReference type="NCBI Taxonomy" id="556325"/>
    <lineage>
        <taxon>Bacteria</taxon>
        <taxon>Bacillati</taxon>
        <taxon>Actinomycetota</taxon>
        <taxon>Actinomycetes</taxon>
        <taxon>Micrococcales</taxon>
        <taxon>Micrococcaceae</taxon>
        <taxon>Neomicrococcus</taxon>
    </lineage>
</organism>
<reference evidence="1 2" key="1">
    <citation type="submission" date="2016-11" db="EMBL/GenBank/DDBJ databases">
        <title>Genome sequencing of Zhihengliuella aestuarii B18 antagonistic to Plasmodiophora brassicae.</title>
        <authorList>
            <person name="Luo Y."/>
        </authorList>
    </citation>
    <scope>NUCLEOTIDE SEQUENCE [LARGE SCALE GENOMIC DNA]</scope>
    <source>
        <strain evidence="1 2">B18</strain>
    </source>
</reference>
<sequence length="97" mass="10781">MTEQVFRISNDCCFEWFVNARLMDAVVCSRPGEVEVVLIETSASIWGAVTHEFESLESISASVAQEYAVNPDEINEEVQSILESLCNLGLIESGEKH</sequence>
<evidence type="ECO:0000313" key="1">
    <source>
        <dbReference type="EMBL" id="APF40458.1"/>
    </source>
</evidence>
<dbReference type="Proteomes" id="UP000183530">
    <property type="component" value="Chromosome"/>
</dbReference>
<dbReference type="RefSeq" id="WP_071893938.1">
    <property type="nucleotide sequence ID" value="NZ_CP018135.1"/>
</dbReference>
<gene>
    <name evidence="1" type="ORF">BHE16_04850</name>
</gene>
<dbReference type="Pfam" id="PF05402">
    <property type="entry name" value="PqqD"/>
    <property type="match status" value="1"/>
</dbReference>
<dbReference type="Gene3D" id="1.10.10.1150">
    <property type="entry name" value="Coenzyme PQQ synthesis protein D (PqqD)"/>
    <property type="match status" value="1"/>
</dbReference>
<dbReference type="AlphaFoldDB" id="A0A1L2ZN54"/>
<dbReference type="KEGG" id="nae:BHE16_04850"/>
<evidence type="ECO:0008006" key="3">
    <source>
        <dbReference type="Google" id="ProtNLM"/>
    </source>
</evidence>
<keyword evidence="2" id="KW-1185">Reference proteome</keyword>
<proteinExistence type="predicted"/>
<dbReference type="STRING" id="556325.BHE16_04850"/>
<accession>A0A1L2ZN54</accession>
<dbReference type="InterPro" id="IPR008792">
    <property type="entry name" value="PQQD"/>
</dbReference>
<evidence type="ECO:0000313" key="2">
    <source>
        <dbReference type="Proteomes" id="UP000183530"/>
    </source>
</evidence>
<protein>
    <recommendedName>
        <fullName evidence="3">PqqD family protein</fullName>
    </recommendedName>
</protein>
<name>A0A1L2ZN54_9MICC</name>
<dbReference type="InterPro" id="IPR041881">
    <property type="entry name" value="PqqD_sf"/>
</dbReference>